<reference evidence="1 2" key="1">
    <citation type="journal article" date="2019" name="Nat. Ecol. Evol.">
        <title>Megaphylogeny resolves global patterns of mushroom evolution.</title>
        <authorList>
            <person name="Varga T."/>
            <person name="Krizsan K."/>
            <person name="Foldi C."/>
            <person name="Dima B."/>
            <person name="Sanchez-Garcia M."/>
            <person name="Sanchez-Ramirez S."/>
            <person name="Szollosi G.J."/>
            <person name="Szarkandi J.G."/>
            <person name="Papp V."/>
            <person name="Albert L."/>
            <person name="Andreopoulos W."/>
            <person name="Angelini C."/>
            <person name="Antonin V."/>
            <person name="Barry K.W."/>
            <person name="Bougher N.L."/>
            <person name="Buchanan P."/>
            <person name="Buyck B."/>
            <person name="Bense V."/>
            <person name="Catcheside P."/>
            <person name="Chovatia M."/>
            <person name="Cooper J."/>
            <person name="Damon W."/>
            <person name="Desjardin D."/>
            <person name="Finy P."/>
            <person name="Geml J."/>
            <person name="Haridas S."/>
            <person name="Hughes K."/>
            <person name="Justo A."/>
            <person name="Karasinski D."/>
            <person name="Kautmanova I."/>
            <person name="Kiss B."/>
            <person name="Kocsube S."/>
            <person name="Kotiranta H."/>
            <person name="LaButti K.M."/>
            <person name="Lechner B.E."/>
            <person name="Liimatainen K."/>
            <person name="Lipzen A."/>
            <person name="Lukacs Z."/>
            <person name="Mihaltcheva S."/>
            <person name="Morgado L.N."/>
            <person name="Niskanen T."/>
            <person name="Noordeloos M.E."/>
            <person name="Ohm R.A."/>
            <person name="Ortiz-Santana B."/>
            <person name="Ovrebo C."/>
            <person name="Racz N."/>
            <person name="Riley R."/>
            <person name="Savchenko A."/>
            <person name="Shiryaev A."/>
            <person name="Soop K."/>
            <person name="Spirin V."/>
            <person name="Szebenyi C."/>
            <person name="Tomsovsky M."/>
            <person name="Tulloss R.E."/>
            <person name="Uehling J."/>
            <person name="Grigoriev I.V."/>
            <person name="Vagvolgyi C."/>
            <person name="Papp T."/>
            <person name="Martin F.M."/>
            <person name="Miettinen O."/>
            <person name="Hibbett D.S."/>
            <person name="Nagy L.G."/>
        </authorList>
    </citation>
    <scope>NUCLEOTIDE SEQUENCE [LARGE SCALE GENOMIC DNA]</scope>
    <source>
        <strain evidence="1 2">CBS 309.79</strain>
    </source>
</reference>
<accession>A0A5C3QBR6</accession>
<sequence length="169" mass="18065">MYASIYSTCRYDALRAYGGPSGRDGKQGKSRVEVPGVFAKVNRTIAIMFDYGSVIITGPAGPPPDNTVTHCLRCASKATAIFFFGRRPIEPQTTGEPAVKQDVRSLRGGALHQQAPGLALVPDKFGLDMIALSSSILHIHMYRQAPSDVGASEFSIAARTDISKASYSA</sequence>
<dbReference type="Proteomes" id="UP000305067">
    <property type="component" value="Unassembled WGS sequence"/>
</dbReference>
<dbReference type="AlphaFoldDB" id="A0A5C3QBR6"/>
<proteinExistence type="predicted"/>
<evidence type="ECO:0000313" key="1">
    <source>
        <dbReference type="EMBL" id="TFK97870.1"/>
    </source>
</evidence>
<gene>
    <name evidence="1" type="ORF">BDV98DRAFT_631548</name>
</gene>
<keyword evidence="2" id="KW-1185">Reference proteome</keyword>
<protein>
    <submittedName>
        <fullName evidence="1">Uncharacterized protein</fullName>
    </submittedName>
</protein>
<organism evidence="1 2">
    <name type="scientific">Pterulicium gracile</name>
    <dbReference type="NCBI Taxonomy" id="1884261"/>
    <lineage>
        <taxon>Eukaryota</taxon>
        <taxon>Fungi</taxon>
        <taxon>Dikarya</taxon>
        <taxon>Basidiomycota</taxon>
        <taxon>Agaricomycotina</taxon>
        <taxon>Agaricomycetes</taxon>
        <taxon>Agaricomycetidae</taxon>
        <taxon>Agaricales</taxon>
        <taxon>Pleurotineae</taxon>
        <taxon>Pterulaceae</taxon>
        <taxon>Pterulicium</taxon>
    </lineage>
</organism>
<dbReference type="EMBL" id="ML178844">
    <property type="protein sequence ID" value="TFK97870.1"/>
    <property type="molecule type" value="Genomic_DNA"/>
</dbReference>
<name>A0A5C3QBR6_9AGAR</name>
<evidence type="ECO:0000313" key="2">
    <source>
        <dbReference type="Proteomes" id="UP000305067"/>
    </source>
</evidence>